<dbReference type="AlphaFoldDB" id="A0A0M3HQI8"/>
<organism evidence="2 3">
    <name type="scientific">Ascaris lumbricoides</name>
    <name type="common">Giant roundworm</name>
    <dbReference type="NCBI Taxonomy" id="6252"/>
    <lineage>
        <taxon>Eukaryota</taxon>
        <taxon>Metazoa</taxon>
        <taxon>Ecdysozoa</taxon>
        <taxon>Nematoda</taxon>
        <taxon>Chromadorea</taxon>
        <taxon>Rhabditida</taxon>
        <taxon>Spirurina</taxon>
        <taxon>Ascaridomorpha</taxon>
        <taxon>Ascaridoidea</taxon>
        <taxon>Ascarididae</taxon>
        <taxon>Ascaris</taxon>
    </lineage>
</organism>
<name>A0A0M3HQI8_ASCLU</name>
<accession>A0A0M3HQI8</accession>
<proteinExistence type="predicted"/>
<feature type="compositionally biased region" description="Basic and acidic residues" evidence="1">
    <location>
        <begin position="1"/>
        <end position="17"/>
    </location>
</feature>
<reference evidence="3" key="1">
    <citation type="submission" date="2017-02" db="UniProtKB">
        <authorList>
            <consortium name="WormBaseParasite"/>
        </authorList>
    </citation>
    <scope>IDENTIFICATION</scope>
</reference>
<feature type="region of interest" description="Disordered" evidence="1">
    <location>
        <begin position="1"/>
        <end position="20"/>
    </location>
</feature>
<protein>
    <submittedName>
        <fullName evidence="3">DUF551 domain-containing protein</fullName>
    </submittedName>
</protein>
<dbReference type="Proteomes" id="UP000036681">
    <property type="component" value="Unplaced"/>
</dbReference>
<evidence type="ECO:0000313" key="2">
    <source>
        <dbReference type="Proteomes" id="UP000036681"/>
    </source>
</evidence>
<sequence length="113" mass="13103">MSLRDHITSEDTRHHAESAGTVQELYGRKREWTGHVACKAHNMWTIRLTTWVPLDLKSKNPLNRPDDEDVWSTMAVAPTRAERMKKRRSVRLDDKFARTDSIEVITLTFPSSL</sequence>
<evidence type="ECO:0000256" key="1">
    <source>
        <dbReference type="SAM" id="MobiDB-lite"/>
    </source>
</evidence>
<keyword evidence="2" id="KW-1185">Reference proteome</keyword>
<dbReference type="WBParaSite" id="ALUE_0000437801-mRNA-1">
    <property type="protein sequence ID" value="ALUE_0000437801-mRNA-1"/>
    <property type="gene ID" value="ALUE_0000437801"/>
</dbReference>
<evidence type="ECO:0000313" key="3">
    <source>
        <dbReference type="WBParaSite" id="ALUE_0000437801-mRNA-1"/>
    </source>
</evidence>